<reference evidence="1 2" key="1">
    <citation type="submission" date="2020-04" db="EMBL/GenBank/DDBJ databases">
        <title>Perkinsus olseni comparative genomics.</title>
        <authorList>
            <person name="Bogema D.R."/>
        </authorList>
    </citation>
    <scope>NUCLEOTIDE SEQUENCE [LARGE SCALE GENOMIC DNA]</scope>
    <source>
        <strain evidence="1">ATCC PRA-205</strain>
    </source>
</reference>
<dbReference type="Proteomes" id="UP000574390">
    <property type="component" value="Unassembled WGS sequence"/>
</dbReference>
<dbReference type="AlphaFoldDB" id="A0A7J6TFZ9"/>
<protein>
    <submittedName>
        <fullName evidence="1">Uncharacterized protein</fullName>
    </submittedName>
</protein>
<name>A0A7J6TFZ9_PEROL</name>
<dbReference type="EMBL" id="JABANM010007569">
    <property type="protein sequence ID" value="KAF4744053.1"/>
    <property type="molecule type" value="Genomic_DNA"/>
</dbReference>
<evidence type="ECO:0000313" key="1">
    <source>
        <dbReference type="EMBL" id="KAF4744053.1"/>
    </source>
</evidence>
<proteinExistence type="predicted"/>
<comment type="caution">
    <text evidence="1">The sequence shown here is derived from an EMBL/GenBank/DDBJ whole genome shotgun (WGS) entry which is preliminary data.</text>
</comment>
<feature type="non-terminal residue" evidence="1">
    <location>
        <position position="336"/>
    </location>
</feature>
<sequence>NVSEPQPPALSFIKTSAGFFAQIDGGSQYSLLARRAVERQSSDYPLLTLPHPLIFEAVNGTTFTSDTAVVLSVLGVPVRFIIVDRLPQGIEALVGVDLVNVLVIDYVHKTAQHLGTGQKLPLYRPHDSHDCGLSSAHLVGTRTAQPDSYSHDFISPDDSYDSLPEYILQQAPTTSPDLPWSHEYNMRIIKDYGWLKIGLLPTPADTRPSSSAQHVFCAFVLDDAYKQKQVDVKVHKQYLLADKAVRTECDALTSSAATAPSTSHILPADPIDLLNGYNTNFSGARTTYISSYMDDITLYLGKDLEGHEQVIIDRLSTLVTQYGLQLKPAKIKIIRN</sequence>
<evidence type="ECO:0000313" key="2">
    <source>
        <dbReference type="Proteomes" id="UP000574390"/>
    </source>
</evidence>
<accession>A0A7J6TFZ9</accession>
<organism evidence="1 2">
    <name type="scientific">Perkinsus olseni</name>
    <name type="common">Perkinsus atlanticus</name>
    <dbReference type="NCBI Taxonomy" id="32597"/>
    <lineage>
        <taxon>Eukaryota</taxon>
        <taxon>Sar</taxon>
        <taxon>Alveolata</taxon>
        <taxon>Perkinsozoa</taxon>
        <taxon>Perkinsea</taxon>
        <taxon>Perkinsida</taxon>
        <taxon>Perkinsidae</taxon>
        <taxon>Perkinsus</taxon>
    </lineage>
</organism>
<gene>
    <name evidence="1" type="ORF">FOZ62_023855</name>
</gene>